<dbReference type="RefSeq" id="WP_246967975.1">
    <property type="nucleotide sequence ID" value="NZ_CP095397.1"/>
</dbReference>
<comment type="caution">
    <text evidence="2">The sequence shown here is derived from an EMBL/GenBank/DDBJ whole genome shotgun (WGS) entry which is preliminary data.</text>
</comment>
<dbReference type="NCBIfam" id="TIGR04306">
    <property type="entry name" value="salvage_TenA"/>
    <property type="match status" value="1"/>
</dbReference>
<dbReference type="InterPro" id="IPR027574">
    <property type="entry name" value="Thiaminase_II"/>
</dbReference>
<name>A0ABD5NW59_9EURY</name>
<dbReference type="GO" id="GO:0050334">
    <property type="term" value="F:thiaminase activity"/>
    <property type="evidence" value="ECO:0007669"/>
    <property type="project" value="UniProtKB-EC"/>
</dbReference>
<dbReference type="InterPro" id="IPR050967">
    <property type="entry name" value="Thiamine_Salvage_TenA"/>
</dbReference>
<dbReference type="EC" id="3.5.99.2" evidence="2"/>
<reference evidence="2 3" key="1">
    <citation type="journal article" date="2014" name="Int. J. Syst. Evol. Microbiol.">
        <title>Complete genome sequence of Corynebacterium casei LMG S-19264T (=DSM 44701T), isolated from a smear-ripened cheese.</title>
        <authorList>
            <consortium name="US DOE Joint Genome Institute (JGI-PGF)"/>
            <person name="Walter F."/>
            <person name="Albersmeier A."/>
            <person name="Kalinowski J."/>
            <person name="Ruckert C."/>
        </authorList>
    </citation>
    <scope>NUCLEOTIDE SEQUENCE [LARGE SCALE GENOMIC DNA]</scope>
    <source>
        <strain evidence="2 3">IBRC-M 10912</strain>
    </source>
</reference>
<keyword evidence="2" id="KW-0378">Hydrolase</keyword>
<dbReference type="GeneID" id="71855033"/>
<sequence length="224" mass="26021">MAFSDRLLETGADLWDAQKRHPFVRELADGTLAEEAFLHWVRQDYRYLLDYARTFAMAGTKARDEETMTHLMDVAHTILDYEMDLHREFAADYGIDRSDLESTEKAPTCVAYTNFLVRTASEGSLAEIAAAIYPCGQGYLDVAEHMADRATGEHRYTPFIEKYTSDEFREAVDWMRTFVDRCGERYPGEHEAMEEAFLTSARLEYRFWEMAYTREGWDVGSTEY</sequence>
<feature type="domain" description="Thiaminase-2/PQQC" evidence="1">
    <location>
        <begin position="13"/>
        <end position="213"/>
    </location>
</feature>
<dbReference type="Gene3D" id="1.20.910.10">
    <property type="entry name" value="Heme oxygenase-like"/>
    <property type="match status" value="1"/>
</dbReference>
<accession>A0ABD5NW59</accession>
<dbReference type="Pfam" id="PF03070">
    <property type="entry name" value="TENA_THI-4"/>
    <property type="match status" value="1"/>
</dbReference>
<dbReference type="AlphaFoldDB" id="A0ABD5NW59"/>
<dbReference type="InterPro" id="IPR004305">
    <property type="entry name" value="Thiaminase-2/PQQC"/>
</dbReference>
<gene>
    <name evidence="2" type="primary">tenA</name>
    <name evidence="2" type="ORF">ACFOZ7_04185</name>
</gene>
<dbReference type="PANTHER" id="PTHR43198:SF2">
    <property type="entry name" value="SI:CH1073-67J19.1-RELATED"/>
    <property type="match status" value="1"/>
</dbReference>
<dbReference type="InterPro" id="IPR016084">
    <property type="entry name" value="Haem_Oase-like_multi-hlx"/>
</dbReference>
<dbReference type="PIRSF" id="PIRSF003170">
    <property type="entry name" value="Pet18p"/>
    <property type="match status" value="1"/>
</dbReference>
<dbReference type="InterPro" id="IPR026285">
    <property type="entry name" value="TenA_E"/>
</dbReference>
<dbReference type="Proteomes" id="UP001595821">
    <property type="component" value="Unassembled WGS sequence"/>
</dbReference>
<dbReference type="EMBL" id="JBHSDJ010000013">
    <property type="protein sequence ID" value="MFC4246193.1"/>
    <property type="molecule type" value="Genomic_DNA"/>
</dbReference>
<evidence type="ECO:0000259" key="1">
    <source>
        <dbReference type="Pfam" id="PF03070"/>
    </source>
</evidence>
<proteinExistence type="predicted"/>
<organism evidence="2 3">
    <name type="scientific">Natribaculum luteum</name>
    <dbReference type="NCBI Taxonomy" id="1586232"/>
    <lineage>
        <taxon>Archaea</taxon>
        <taxon>Methanobacteriati</taxon>
        <taxon>Methanobacteriota</taxon>
        <taxon>Stenosarchaea group</taxon>
        <taxon>Halobacteria</taxon>
        <taxon>Halobacteriales</taxon>
        <taxon>Natrialbaceae</taxon>
        <taxon>Natribaculum</taxon>
    </lineage>
</organism>
<dbReference type="CDD" id="cd19366">
    <property type="entry name" value="TenA_C_BhTenA-like"/>
    <property type="match status" value="1"/>
</dbReference>
<dbReference type="SUPFAM" id="SSF48613">
    <property type="entry name" value="Heme oxygenase-like"/>
    <property type="match status" value="1"/>
</dbReference>
<evidence type="ECO:0000313" key="3">
    <source>
        <dbReference type="Proteomes" id="UP001595821"/>
    </source>
</evidence>
<protein>
    <submittedName>
        <fullName evidence="2">Thiaminase II</fullName>
        <ecNumber evidence="2">3.5.99.2</ecNumber>
    </submittedName>
</protein>
<evidence type="ECO:0000313" key="2">
    <source>
        <dbReference type="EMBL" id="MFC4246193.1"/>
    </source>
</evidence>
<dbReference type="PANTHER" id="PTHR43198">
    <property type="entry name" value="BIFUNCTIONAL TH2 PROTEIN"/>
    <property type="match status" value="1"/>
</dbReference>